<proteinExistence type="predicted"/>
<name>A0ABQ6NPN4_9BACL</name>
<evidence type="ECO:0000313" key="1">
    <source>
        <dbReference type="EMBL" id="GMK46749.1"/>
    </source>
</evidence>
<keyword evidence="2" id="KW-1185">Reference proteome</keyword>
<accession>A0ABQ6NPN4</accession>
<organism evidence="1 2">
    <name type="scientific">Paenibacillus glycanilyticus</name>
    <dbReference type="NCBI Taxonomy" id="126569"/>
    <lineage>
        <taxon>Bacteria</taxon>
        <taxon>Bacillati</taxon>
        <taxon>Bacillota</taxon>
        <taxon>Bacilli</taxon>
        <taxon>Bacillales</taxon>
        <taxon>Paenibacillaceae</taxon>
        <taxon>Paenibacillus</taxon>
    </lineage>
</organism>
<evidence type="ECO:0008006" key="3">
    <source>
        <dbReference type="Google" id="ProtNLM"/>
    </source>
</evidence>
<reference evidence="1 2" key="1">
    <citation type="submission" date="2023-05" db="EMBL/GenBank/DDBJ databases">
        <title>Draft genome of Paenibacillus sp. CCS26.</title>
        <authorList>
            <person name="Akita H."/>
            <person name="Shinto Y."/>
            <person name="Kimura Z."/>
        </authorList>
    </citation>
    <scope>NUCLEOTIDE SEQUENCE [LARGE SCALE GENOMIC DNA]</scope>
    <source>
        <strain evidence="1 2">CCS26</strain>
    </source>
</reference>
<dbReference type="Proteomes" id="UP001285921">
    <property type="component" value="Unassembled WGS sequence"/>
</dbReference>
<evidence type="ECO:0000313" key="2">
    <source>
        <dbReference type="Proteomes" id="UP001285921"/>
    </source>
</evidence>
<gene>
    <name evidence="1" type="ORF">PghCCS26_38780</name>
</gene>
<protein>
    <recommendedName>
        <fullName evidence="3">DUF3841 domain-containing protein</fullName>
    </recommendedName>
</protein>
<comment type="caution">
    <text evidence="1">The sequence shown here is derived from an EMBL/GenBank/DDBJ whole genome shotgun (WGS) entry which is preliminary data.</text>
</comment>
<dbReference type="RefSeq" id="WP_317980929.1">
    <property type="nucleotide sequence ID" value="NZ_BTCL01000014.1"/>
</dbReference>
<sequence length="171" mass="19996">MREMECWKQYGFALFPRAVTHFYALRYLLWVKELPVDQPYDIHHQYLWDIRMHEPVYEAFSEILGTTALWAHLCPGEPAAVKGGICLQQSVQVPVKQWSIANIGDLFIYNAEECRIDLDAMPDYSWLPLTYFPAAPDNRSLLKERLRSWKASPHQAYLSARGHKLLGSERW</sequence>
<dbReference type="EMBL" id="BTCL01000014">
    <property type="protein sequence ID" value="GMK46749.1"/>
    <property type="molecule type" value="Genomic_DNA"/>
</dbReference>